<accession>A0A4C1YU37</accession>
<protein>
    <submittedName>
        <fullName evidence="2">Uncharacterized protein</fullName>
    </submittedName>
</protein>
<comment type="caution">
    <text evidence="2">The sequence shown here is derived from an EMBL/GenBank/DDBJ whole genome shotgun (WGS) entry which is preliminary data.</text>
</comment>
<sequence length="111" mass="11804">MERALKCALSTRGLDLKCTTLVQCAWGLLTIAVTNLVAASAIGGLMCFRGTTDGFASLSNADNSQPEVPTIFVVHKPAILLALKSSLFIAHLAHTVMLYNGAITRRSLNLC</sequence>
<evidence type="ECO:0000256" key="1">
    <source>
        <dbReference type="SAM" id="Phobius"/>
    </source>
</evidence>
<name>A0A4C1YU37_EUMVA</name>
<keyword evidence="3" id="KW-1185">Reference proteome</keyword>
<dbReference type="EMBL" id="BGZK01001359">
    <property type="protein sequence ID" value="GBP78159.1"/>
    <property type="molecule type" value="Genomic_DNA"/>
</dbReference>
<feature type="transmembrane region" description="Helical" evidence="1">
    <location>
        <begin position="78"/>
        <end position="99"/>
    </location>
</feature>
<keyword evidence="1" id="KW-1133">Transmembrane helix</keyword>
<feature type="transmembrane region" description="Helical" evidence="1">
    <location>
        <begin position="21"/>
        <end position="42"/>
    </location>
</feature>
<keyword evidence="1" id="KW-0812">Transmembrane</keyword>
<proteinExistence type="predicted"/>
<evidence type="ECO:0000313" key="2">
    <source>
        <dbReference type="EMBL" id="GBP78159.1"/>
    </source>
</evidence>
<reference evidence="2 3" key="1">
    <citation type="journal article" date="2019" name="Commun. Biol.">
        <title>The bagworm genome reveals a unique fibroin gene that provides high tensile strength.</title>
        <authorList>
            <person name="Kono N."/>
            <person name="Nakamura H."/>
            <person name="Ohtoshi R."/>
            <person name="Tomita M."/>
            <person name="Numata K."/>
            <person name="Arakawa K."/>
        </authorList>
    </citation>
    <scope>NUCLEOTIDE SEQUENCE [LARGE SCALE GENOMIC DNA]</scope>
</reference>
<keyword evidence="1" id="KW-0472">Membrane</keyword>
<gene>
    <name evidence="2" type="ORF">EVAR_99193_1</name>
</gene>
<organism evidence="2 3">
    <name type="scientific">Eumeta variegata</name>
    <name type="common">Bagworm moth</name>
    <name type="synonym">Eumeta japonica</name>
    <dbReference type="NCBI Taxonomy" id="151549"/>
    <lineage>
        <taxon>Eukaryota</taxon>
        <taxon>Metazoa</taxon>
        <taxon>Ecdysozoa</taxon>
        <taxon>Arthropoda</taxon>
        <taxon>Hexapoda</taxon>
        <taxon>Insecta</taxon>
        <taxon>Pterygota</taxon>
        <taxon>Neoptera</taxon>
        <taxon>Endopterygota</taxon>
        <taxon>Lepidoptera</taxon>
        <taxon>Glossata</taxon>
        <taxon>Ditrysia</taxon>
        <taxon>Tineoidea</taxon>
        <taxon>Psychidae</taxon>
        <taxon>Oiketicinae</taxon>
        <taxon>Eumeta</taxon>
    </lineage>
</organism>
<evidence type="ECO:0000313" key="3">
    <source>
        <dbReference type="Proteomes" id="UP000299102"/>
    </source>
</evidence>
<dbReference type="Proteomes" id="UP000299102">
    <property type="component" value="Unassembled WGS sequence"/>
</dbReference>
<dbReference type="AlphaFoldDB" id="A0A4C1YU37"/>